<dbReference type="InterPro" id="IPR005198">
    <property type="entry name" value="Glyco_hydro_76"/>
</dbReference>
<keyword evidence="2" id="KW-0378">Hydrolase</keyword>
<proteinExistence type="predicted"/>
<evidence type="ECO:0000313" key="2">
    <source>
        <dbReference type="EMBL" id="EXY76036.1"/>
    </source>
</evidence>
<accession>A0A015TYQ7</accession>
<organism evidence="2 3">
    <name type="scientific">Bacteroides fragilis str. 3988T(B)14</name>
    <dbReference type="NCBI Taxonomy" id="1339315"/>
    <lineage>
        <taxon>Bacteria</taxon>
        <taxon>Pseudomonadati</taxon>
        <taxon>Bacteroidota</taxon>
        <taxon>Bacteroidia</taxon>
        <taxon>Bacteroidales</taxon>
        <taxon>Bacteroidaceae</taxon>
        <taxon>Bacteroides</taxon>
    </lineage>
</organism>
<dbReference type="EMBL" id="JGCY01000220">
    <property type="protein sequence ID" value="EXY76036.1"/>
    <property type="molecule type" value="Genomic_DNA"/>
</dbReference>
<dbReference type="InterPro" id="IPR014512">
    <property type="entry name" value="O_gly_hydro"/>
</dbReference>
<dbReference type="PANTHER" id="PTHR47791">
    <property type="entry name" value="MEIOTICALLY UP-REGULATED GENE 191 PROTEIN"/>
    <property type="match status" value="1"/>
</dbReference>
<dbReference type="RefSeq" id="WP_022347229.1">
    <property type="nucleotide sequence ID" value="NZ_JGCY01000220.1"/>
</dbReference>
<feature type="signal peptide" evidence="1">
    <location>
        <begin position="1"/>
        <end position="22"/>
    </location>
</feature>
<dbReference type="PANTHER" id="PTHR47791:SF3">
    <property type="entry name" value="MEIOTICALLY UP-REGULATED GENE 191 PROTEIN"/>
    <property type="match status" value="1"/>
</dbReference>
<feature type="chain" id="PRO_5001476960" evidence="1">
    <location>
        <begin position="23"/>
        <end position="372"/>
    </location>
</feature>
<dbReference type="InterPro" id="IPR053169">
    <property type="entry name" value="MUG_Protein"/>
</dbReference>
<dbReference type="GO" id="GO:0005975">
    <property type="term" value="P:carbohydrate metabolic process"/>
    <property type="evidence" value="ECO:0007669"/>
    <property type="project" value="InterPro"/>
</dbReference>
<dbReference type="PIRSF" id="PIRSF021505">
    <property type="entry name" value="O_gly_hdrol"/>
    <property type="match status" value="1"/>
</dbReference>
<dbReference type="SUPFAM" id="SSF48208">
    <property type="entry name" value="Six-hairpin glycosidases"/>
    <property type="match status" value="1"/>
</dbReference>
<dbReference type="Proteomes" id="UP000020529">
    <property type="component" value="Unassembled WGS sequence"/>
</dbReference>
<comment type="caution">
    <text evidence="2">The sequence shown here is derived from an EMBL/GenBank/DDBJ whole genome shotgun (WGS) entry which is preliminary data.</text>
</comment>
<evidence type="ECO:0000313" key="3">
    <source>
        <dbReference type="Proteomes" id="UP000020529"/>
    </source>
</evidence>
<gene>
    <name evidence="2" type="ORF">M124_0247</name>
</gene>
<dbReference type="GO" id="GO:0016787">
    <property type="term" value="F:hydrolase activity"/>
    <property type="evidence" value="ECO:0007669"/>
    <property type="project" value="UniProtKB-KW"/>
</dbReference>
<dbReference type="AlphaFoldDB" id="A0A015TYQ7"/>
<name>A0A015TYQ7_BACFG</name>
<dbReference type="InterPro" id="IPR008928">
    <property type="entry name" value="6-hairpin_glycosidase_sf"/>
</dbReference>
<sequence>MKNKVLTLVTILLILPCTLAWAAQPGDGKLKHFTKKDATTAMDAFHSTFYNPDMKLYAISSDMKGRAAIWVQAIYWDMIMNAYKRTKAPKYRQLIEEVYQGGYEQYDKYNWDNKIEWFIYDDMMWWIISLARAYEITNDPKYLAHASSGFYHVWKESYDKERGGLWWNFKHDGKMACINYPTTVGAMTLYNVTKDPDYLEKAKSVYAWSRDVFFDKEKGRIADNMHYHFQRQNGMDIDWTTQLYNQATFIGSAVMLYKATGEKAYLDDAVLAADYVRNEMCDADGLLPFKNGVEQGIYAAIFAQYIIRLIEDGNQPQYMDWLRHNIDVAWNNRDVNRNVTFKDAAKPCPTGVMESYDASGCPALMQVISPFK</sequence>
<dbReference type="Pfam" id="PF03663">
    <property type="entry name" value="Glyco_hydro_76"/>
    <property type="match status" value="1"/>
</dbReference>
<protein>
    <submittedName>
        <fullName evidence="2">Glycosyl Hydrolase Family 88 family protein</fullName>
    </submittedName>
</protein>
<keyword evidence="1" id="KW-0732">Signal</keyword>
<reference evidence="2 3" key="1">
    <citation type="submission" date="2014-02" db="EMBL/GenBank/DDBJ databases">
        <authorList>
            <person name="Sears C."/>
            <person name="Carroll K."/>
            <person name="Sack B.R."/>
            <person name="Qadri F."/>
            <person name="Myers L.L."/>
            <person name="Chung G.-T."/>
            <person name="Escheverria P."/>
            <person name="Fraser C.M."/>
            <person name="Sadzewicz L."/>
            <person name="Shefchek K.A."/>
            <person name="Tallon L."/>
            <person name="Das S.P."/>
            <person name="Daugherty S."/>
            <person name="Mongodin E.F."/>
        </authorList>
    </citation>
    <scope>NUCLEOTIDE SEQUENCE [LARGE SCALE GENOMIC DNA]</scope>
    <source>
        <strain evidence="3">3988T(B)14</strain>
    </source>
</reference>
<dbReference type="PATRIC" id="fig|1339315.3.peg.1063"/>
<evidence type="ECO:0000256" key="1">
    <source>
        <dbReference type="SAM" id="SignalP"/>
    </source>
</evidence>
<dbReference type="Gene3D" id="1.50.10.20">
    <property type="match status" value="1"/>
</dbReference>